<dbReference type="GeneTree" id="ENSGT00940000160327"/>
<dbReference type="GO" id="GO:0046872">
    <property type="term" value="F:metal ion binding"/>
    <property type="evidence" value="ECO:0007669"/>
    <property type="project" value="UniProtKB-KW"/>
</dbReference>
<evidence type="ECO:0000256" key="8">
    <source>
        <dbReference type="ARBA" id="ARBA00022989"/>
    </source>
</evidence>
<comment type="subcellular location">
    <subcellularLocation>
        <location evidence="1">Membrane</location>
        <topology evidence="1">Multi-pass membrane protein</topology>
    </subcellularLocation>
</comment>
<evidence type="ECO:0000256" key="7">
    <source>
        <dbReference type="ARBA" id="ARBA00022967"/>
    </source>
</evidence>
<dbReference type="NCBIfam" id="TIGR01494">
    <property type="entry name" value="ATPase_P-type"/>
    <property type="match status" value="1"/>
</dbReference>
<evidence type="ECO:0000313" key="11">
    <source>
        <dbReference type="Ensembl" id="ENSMMNP00015000728.1"/>
    </source>
</evidence>
<feature type="transmembrane region" description="Helical" evidence="10">
    <location>
        <begin position="141"/>
        <end position="160"/>
    </location>
</feature>
<dbReference type="SUPFAM" id="SSF56784">
    <property type="entry name" value="HAD-like"/>
    <property type="match status" value="1"/>
</dbReference>
<dbReference type="GO" id="GO:0015203">
    <property type="term" value="F:polyamine transmembrane transporter activity"/>
    <property type="evidence" value="ECO:0007669"/>
    <property type="project" value="TreeGrafter"/>
</dbReference>
<evidence type="ECO:0000256" key="6">
    <source>
        <dbReference type="ARBA" id="ARBA00022842"/>
    </source>
</evidence>
<dbReference type="Proteomes" id="UP000694561">
    <property type="component" value="Unplaced"/>
</dbReference>
<dbReference type="PANTHER" id="PTHR45630">
    <property type="entry name" value="CATION-TRANSPORTING ATPASE-RELATED"/>
    <property type="match status" value="1"/>
</dbReference>
<evidence type="ECO:0000256" key="4">
    <source>
        <dbReference type="ARBA" id="ARBA00022741"/>
    </source>
</evidence>
<sequence length="445" mass="50301">NRLPVGWGEETYINIGNSSVPDGERRSCYHFAVSGKSYQVIFQHFNSLLPKILVNGTIFARMFPGQKSSLIEEFQKLNYYVGMCGDGANDCGALKMAHAGILLSEQEASVASPFTLKTANMECVSHLIKESLAALVSSFGVFKYLIMYSIIHFMGTSLLYWQLQLFGIYQHLMSDVATTLMVCLTVSSTHAYPKLAPYQPVGQLLSPPLLLSVFLNTCFTCIVQVCAFLCVKQQPWYCEVYRHSKCFLDNQSNFSTNVSLERNWTGNATLIPGSVLSFESTTLWPITTINCITATFIFSKGKPFRKPIYTNYIFSLLLVSALGLTISILFSAFQDIYRGMEFILTITSWRISILVAALTQFCVAFCVEVKKSLYKLWLLIKKKCGIHSKSQYKNWQKKKKNWTDYSGDGTNGFYINQGYESSEQIPKEKLELGGQTTEQHFWTRL</sequence>
<feature type="transmembrane region" description="Helical" evidence="10">
    <location>
        <begin position="209"/>
        <end position="231"/>
    </location>
</feature>
<dbReference type="GO" id="GO:0031902">
    <property type="term" value="C:late endosome membrane"/>
    <property type="evidence" value="ECO:0007669"/>
    <property type="project" value="TreeGrafter"/>
</dbReference>
<feature type="transmembrane region" description="Helical" evidence="10">
    <location>
        <begin position="342"/>
        <end position="367"/>
    </location>
</feature>
<dbReference type="GO" id="GO:0016887">
    <property type="term" value="F:ATP hydrolysis activity"/>
    <property type="evidence" value="ECO:0007669"/>
    <property type="project" value="InterPro"/>
</dbReference>
<keyword evidence="6" id="KW-0460">Magnesium</keyword>
<dbReference type="Gene3D" id="3.40.50.1000">
    <property type="entry name" value="HAD superfamily/HAD-like"/>
    <property type="match status" value="1"/>
</dbReference>
<keyword evidence="5" id="KW-0067">ATP-binding</keyword>
<keyword evidence="4" id="KW-0547">Nucleotide-binding</keyword>
<evidence type="ECO:0000256" key="2">
    <source>
        <dbReference type="ARBA" id="ARBA00022692"/>
    </source>
</evidence>
<dbReference type="InterPro" id="IPR006544">
    <property type="entry name" value="P-type_TPase_V"/>
</dbReference>
<evidence type="ECO:0000256" key="10">
    <source>
        <dbReference type="SAM" id="Phobius"/>
    </source>
</evidence>
<keyword evidence="9 10" id="KW-0472">Membrane</keyword>
<protein>
    <submittedName>
        <fullName evidence="11">Uncharacterized protein</fullName>
    </submittedName>
</protein>
<name>A0A8C6F071_MONMO</name>
<evidence type="ECO:0000256" key="3">
    <source>
        <dbReference type="ARBA" id="ARBA00022723"/>
    </source>
</evidence>
<reference evidence="11" key="2">
    <citation type="submission" date="2025-09" db="UniProtKB">
        <authorList>
            <consortium name="Ensembl"/>
        </authorList>
    </citation>
    <scope>IDENTIFICATION</scope>
</reference>
<dbReference type="InterPro" id="IPR023214">
    <property type="entry name" value="HAD_sf"/>
</dbReference>
<dbReference type="PANTHER" id="PTHR45630:SF4">
    <property type="entry name" value="CATION-TRANSPORTING ATPASE 13A5-RELATED"/>
    <property type="match status" value="1"/>
</dbReference>
<evidence type="ECO:0000313" key="12">
    <source>
        <dbReference type="Proteomes" id="UP000694561"/>
    </source>
</evidence>
<proteinExistence type="predicted"/>
<dbReference type="SUPFAM" id="SSF81665">
    <property type="entry name" value="Calcium ATPase, transmembrane domain M"/>
    <property type="match status" value="1"/>
</dbReference>
<evidence type="ECO:0000256" key="5">
    <source>
        <dbReference type="ARBA" id="ARBA00022840"/>
    </source>
</evidence>
<keyword evidence="12" id="KW-1185">Reference proteome</keyword>
<evidence type="ECO:0000256" key="9">
    <source>
        <dbReference type="ARBA" id="ARBA00023136"/>
    </source>
</evidence>
<reference evidence="11" key="1">
    <citation type="submission" date="2025-08" db="UniProtKB">
        <authorList>
            <consortium name="Ensembl"/>
        </authorList>
    </citation>
    <scope>IDENTIFICATION</scope>
</reference>
<dbReference type="InterPro" id="IPR036412">
    <property type="entry name" value="HAD-like_sf"/>
</dbReference>
<evidence type="ECO:0000256" key="1">
    <source>
        <dbReference type="ARBA" id="ARBA00004141"/>
    </source>
</evidence>
<dbReference type="InterPro" id="IPR001757">
    <property type="entry name" value="P_typ_ATPase"/>
</dbReference>
<feature type="transmembrane region" description="Helical" evidence="10">
    <location>
        <begin position="309"/>
        <end position="330"/>
    </location>
</feature>
<dbReference type="GO" id="GO:0019829">
    <property type="term" value="F:ATPase-coupled monoatomic cation transmembrane transporter activity"/>
    <property type="evidence" value="ECO:0007669"/>
    <property type="project" value="TreeGrafter"/>
</dbReference>
<keyword evidence="2 10" id="KW-0812">Transmembrane</keyword>
<dbReference type="GO" id="GO:0006874">
    <property type="term" value="P:intracellular calcium ion homeostasis"/>
    <property type="evidence" value="ECO:0007669"/>
    <property type="project" value="TreeGrafter"/>
</dbReference>
<dbReference type="GO" id="GO:0140358">
    <property type="term" value="F:P-type transmembrane transporter activity"/>
    <property type="evidence" value="ECO:0007669"/>
    <property type="project" value="InterPro"/>
</dbReference>
<keyword evidence="8 10" id="KW-1133">Transmembrane helix</keyword>
<keyword evidence="7" id="KW-1278">Translocase</keyword>
<dbReference type="GO" id="GO:0005524">
    <property type="term" value="F:ATP binding"/>
    <property type="evidence" value="ECO:0007669"/>
    <property type="project" value="UniProtKB-KW"/>
</dbReference>
<keyword evidence="3" id="KW-0479">Metal-binding</keyword>
<accession>A0A8C6F071</accession>
<dbReference type="Ensembl" id="ENSMMNT00015000808.1">
    <property type="protein sequence ID" value="ENSMMNP00015000728.1"/>
    <property type="gene ID" value="ENSMMNG00015000590.1"/>
</dbReference>
<dbReference type="InterPro" id="IPR023298">
    <property type="entry name" value="ATPase_P-typ_TM_dom_sf"/>
</dbReference>
<organism evidence="11 12">
    <name type="scientific">Monodon monoceros</name>
    <name type="common">Narwhal</name>
    <name type="synonym">Ceratodon monodon</name>
    <dbReference type="NCBI Taxonomy" id="40151"/>
    <lineage>
        <taxon>Eukaryota</taxon>
        <taxon>Metazoa</taxon>
        <taxon>Chordata</taxon>
        <taxon>Craniata</taxon>
        <taxon>Vertebrata</taxon>
        <taxon>Euteleostomi</taxon>
        <taxon>Mammalia</taxon>
        <taxon>Eutheria</taxon>
        <taxon>Laurasiatheria</taxon>
        <taxon>Artiodactyla</taxon>
        <taxon>Whippomorpha</taxon>
        <taxon>Cetacea</taxon>
        <taxon>Odontoceti</taxon>
        <taxon>Monodontidae</taxon>
        <taxon>Monodon</taxon>
    </lineage>
</organism>
<dbReference type="AlphaFoldDB" id="A0A8C6F071"/>